<comment type="caution">
    <text evidence="1">The sequence shown here is derived from an EMBL/GenBank/DDBJ whole genome shotgun (WGS) entry which is preliminary data.</text>
</comment>
<dbReference type="Proteomes" id="UP001501725">
    <property type="component" value="Unassembled WGS sequence"/>
</dbReference>
<dbReference type="RefSeq" id="WP_345256926.1">
    <property type="nucleotide sequence ID" value="NZ_BAABGY010000009.1"/>
</dbReference>
<dbReference type="InterPro" id="IPR024079">
    <property type="entry name" value="MetalloPept_cat_dom_sf"/>
</dbReference>
<accession>A0ABP8HCY6</accession>
<proteinExistence type="predicted"/>
<reference evidence="2" key="1">
    <citation type="journal article" date="2019" name="Int. J. Syst. Evol. Microbiol.">
        <title>The Global Catalogue of Microorganisms (GCM) 10K type strain sequencing project: providing services to taxonomists for standard genome sequencing and annotation.</title>
        <authorList>
            <consortium name="The Broad Institute Genomics Platform"/>
            <consortium name="The Broad Institute Genome Sequencing Center for Infectious Disease"/>
            <person name="Wu L."/>
            <person name="Ma J."/>
        </authorList>
    </citation>
    <scope>NUCLEOTIDE SEQUENCE [LARGE SCALE GENOMIC DNA]</scope>
    <source>
        <strain evidence="2">JCM 17919</strain>
    </source>
</reference>
<gene>
    <name evidence="1" type="ORF">GCM10023184_33450</name>
</gene>
<keyword evidence="2" id="KW-1185">Reference proteome</keyword>
<evidence type="ECO:0000313" key="1">
    <source>
        <dbReference type="EMBL" id="GAA4337540.1"/>
    </source>
</evidence>
<evidence type="ECO:0000313" key="2">
    <source>
        <dbReference type="Proteomes" id="UP001501725"/>
    </source>
</evidence>
<protein>
    <recommendedName>
        <fullName evidence="3">Peptidase M10</fullName>
    </recommendedName>
</protein>
<dbReference type="EMBL" id="BAABGY010000009">
    <property type="protein sequence ID" value="GAA4337540.1"/>
    <property type="molecule type" value="Genomic_DNA"/>
</dbReference>
<name>A0ABP8HCY6_9BACT</name>
<organism evidence="1 2">
    <name type="scientific">Flaviaesturariibacter amylovorans</name>
    <dbReference type="NCBI Taxonomy" id="1084520"/>
    <lineage>
        <taxon>Bacteria</taxon>
        <taxon>Pseudomonadati</taxon>
        <taxon>Bacteroidota</taxon>
        <taxon>Chitinophagia</taxon>
        <taxon>Chitinophagales</taxon>
        <taxon>Chitinophagaceae</taxon>
        <taxon>Flaviaestuariibacter</taxon>
    </lineage>
</organism>
<dbReference type="SUPFAM" id="SSF55486">
    <property type="entry name" value="Metalloproteases ('zincins'), catalytic domain"/>
    <property type="match status" value="1"/>
</dbReference>
<evidence type="ECO:0008006" key="3">
    <source>
        <dbReference type="Google" id="ProtNLM"/>
    </source>
</evidence>
<sequence>MGEAQLDGNGILRVHAHIVTYGGAATAELTERIREEIERMWNEPDVPLLLREGRVGLRFTITAAFRPDLDEVDVLANTDPRNNYFRIEEYVRGNISFVDGLGCNSGFFKLENLYAGSTTAAHEFGHTLGLDHPALLDLRGRGVPGIMYPRGTLVDPEFQYDPEKPAGVTGGTMHPMHRRVQRADIEALRLDRLRFHRGRAIVGDFSNVYHWPHQ</sequence>
<dbReference type="Gene3D" id="3.40.390.10">
    <property type="entry name" value="Collagenase (Catalytic Domain)"/>
    <property type="match status" value="1"/>
</dbReference>